<gene>
    <name evidence="8" type="ORF">ISF6_1694</name>
</gene>
<comment type="caution">
    <text evidence="8">The sequence shown here is derived from an EMBL/GenBank/DDBJ whole genome shotgun (WGS) entry which is preliminary data.</text>
</comment>
<evidence type="ECO:0000256" key="7">
    <source>
        <dbReference type="SAM" id="Phobius"/>
    </source>
</evidence>
<reference evidence="9" key="1">
    <citation type="submission" date="2015-07" db="EMBL/GenBank/DDBJ databases">
        <title>Discovery of a poly(ethylene terephthalate assimilation.</title>
        <authorList>
            <person name="Yoshida S."/>
            <person name="Hiraga K."/>
            <person name="Takehana T."/>
            <person name="Taniguchi I."/>
            <person name="Yamaji H."/>
            <person name="Maeda Y."/>
            <person name="Toyohara K."/>
            <person name="Miyamoto K."/>
            <person name="Kimura Y."/>
            <person name="Oda K."/>
        </authorList>
    </citation>
    <scope>NUCLEOTIDE SEQUENCE [LARGE SCALE GENOMIC DNA]</scope>
    <source>
        <strain evidence="9">NBRC 110686 / TISTR 2288 / 201-F6</strain>
    </source>
</reference>
<sequence length="162" mass="17677">MKARWFAHPVLSLLLAAAWLLLRESAAPADLLWAAVLGLLLPRLLHGFLGPAWRPRAWGAALRLAAVVLVDIVVSNVVVARIVLDPTYRPRPAWVPVPLDTAHPTAITLFATIITTTPGTVSCVVDEARRQILVHALDCDDAAAAAQQMKARYERPLREIFG</sequence>
<dbReference type="PANTHER" id="PTHR34584">
    <property type="entry name" value="NA(+)/H(+) ANTIPORTER SUBUNIT E1"/>
    <property type="match status" value="1"/>
</dbReference>
<keyword evidence="4 7" id="KW-0812">Transmembrane</keyword>
<keyword evidence="6 7" id="KW-0472">Membrane</keyword>
<feature type="transmembrane region" description="Helical" evidence="7">
    <location>
        <begin position="58"/>
        <end position="84"/>
    </location>
</feature>
<dbReference type="GO" id="GO:0005886">
    <property type="term" value="C:plasma membrane"/>
    <property type="evidence" value="ECO:0007669"/>
    <property type="project" value="UniProtKB-SubCell"/>
</dbReference>
<dbReference type="Proteomes" id="UP000037660">
    <property type="component" value="Unassembled WGS sequence"/>
</dbReference>
<evidence type="ECO:0000256" key="5">
    <source>
        <dbReference type="ARBA" id="ARBA00022989"/>
    </source>
</evidence>
<evidence type="ECO:0000256" key="6">
    <source>
        <dbReference type="ARBA" id="ARBA00023136"/>
    </source>
</evidence>
<evidence type="ECO:0000313" key="8">
    <source>
        <dbReference type="EMBL" id="GAP33916.1"/>
    </source>
</evidence>
<keyword evidence="3" id="KW-1003">Cell membrane</keyword>
<name>A0A0K8NU25_PISS1</name>
<dbReference type="RefSeq" id="WP_054018071.1">
    <property type="nucleotide sequence ID" value="NZ_BBYR01000003.1"/>
</dbReference>
<dbReference type="STRING" id="1547922.ISF6_1694"/>
<evidence type="ECO:0000256" key="4">
    <source>
        <dbReference type="ARBA" id="ARBA00022692"/>
    </source>
</evidence>
<evidence type="ECO:0000256" key="2">
    <source>
        <dbReference type="ARBA" id="ARBA00006228"/>
    </source>
</evidence>
<dbReference type="PIRSF" id="PIRSF019239">
    <property type="entry name" value="MrpE"/>
    <property type="match status" value="1"/>
</dbReference>
<proteinExistence type="inferred from homology"/>
<evidence type="ECO:0000256" key="1">
    <source>
        <dbReference type="ARBA" id="ARBA00004651"/>
    </source>
</evidence>
<dbReference type="NCBIfam" id="NF006518">
    <property type="entry name" value="PRK08965.1-2"/>
    <property type="match status" value="1"/>
</dbReference>
<dbReference type="GO" id="GO:0008324">
    <property type="term" value="F:monoatomic cation transmembrane transporter activity"/>
    <property type="evidence" value="ECO:0007669"/>
    <property type="project" value="InterPro"/>
</dbReference>
<organism evidence="8 9">
    <name type="scientific">Piscinibacter sakaiensis</name>
    <name type="common">Ideonella sakaiensis</name>
    <dbReference type="NCBI Taxonomy" id="1547922"/>
    <lineage>
        <taxon>Bacteria</taxon>
        <taxon>Pseudomonadati</taxon>
        <taxon>Pseudomonadota</taxon>
        <taxon>Betaproteobacteria</taxon>
        <taxon>Burkholderiales</taxon>
        <taxon>Sphaerotilaceae</taxon>
        <taxon>Piscinibacter</taxon>
    </lineage>
</organism>
<reference evidence="8 9" key="2">
    <citation type="journal article" date="2016" name="Science">
        <title>A bacterium that degrades and assimilates poly(ethylene terephthalate).</title>
        <authorList>
            <person name="Yoshida S."/>
            <person name="Hiraga K."/>
            <person name="Takehana T."/>
            <person name="Taniguchi I."/>
            <person name="Yamaji H."/>
            <person name="Maeda Y."/>
            <person name="Toyohara K."/>
            <person name="Miyamoto K."/>
            <person name="Kimura Y."/>
            <person name="Oda K."/>
        </authorList>
    </citation>
    <scope>NUCLEOTIDE SEQUENCE [LARGE SCALE GENOMIC DNA]</scope>
    <source>
        <strain evidence="9">NBRC 110686 / TISTR 2288 / 201-F6</strain>
    </source>
</reference>
<dbReference type="AlphaFoldDB" id="A0A0K8NU25"/>
<accession>A0A0K8NU25</accession>
<dbReference type="EMBL" id="BBYR01000003">
    <property type="protein sequence ID" value="GAP33916.1"/>
    <property type="molecule type" value="Genomic_DNA"/>
</dbReference>
<dbReference type="PANTHER" id="PTHR34584:SF1">
    <property type="entry name" value="NA(+)_H(+) ANTIPORTER SUBUNIT E1"/>
    <property type="match status" value="1"/>
</dbReference>
<keyword evidence="5 7" id="KW-1133">Transmembrane helix</keyword>
<comment type="similarity">
    <text evidence="2">Belongs to the CPA3 antiporters (TC 2.A.63) subunit E family.</text>
</comment>
<evidence type="ECO:0000256" key="3">
    <source>
        <dbReference type="ARBA" id="ARBA00022475"/>
    </source>
</evidence>
<comment type="subcellular location">
    <subcellularLocation>
        <location evidence="1">Cell membrane</location>
        <topology evidence="1">Multi-pass membrane protein</topology>
    </subcellularLocation>
</comment>
<keyword evidence="9" id="KW-1185">Reference proteome</keyword>
<protein>
    <submittedName>
        <fullName evidence="8">Na(+) H(+) antiporter, subunit E</fullName>
    </submittedName>
</protein>
<dbReference type="Pfam" id="PF01899">
    <property type="entry name" value="MNHE"/>
    <property type="match status" value="1"/>
</dbReference>
<evidence type="ECO:0000313" key="9">
    <source>
        <dbReference type="Proteomes" id="UP000037660"/>
    </source>
</evidence>
<dbReference type="InterPro" id="IPR002758">
    <property type="entry name" value="Cation_antiport_E"/>
</dbReference>